<dbReference type="GO" id="GO:0000976">
    <property type="term" value="F:transcription cis-regulatory region binding"/>
    <property type="evidence" value="ECO:0007669"/>
    <property type="project" value="TreeGrafter"/>
</dbReference>
<keyword evidence="4" id="KW-0804">Transcription</keyword>
<dbReference type="AlphaFoldDB" id="A0A939JWR4"/>
<evidence type="ECO:0000259" key="5">
    <source>
        <dbReference type="PROSITE" id="PS50931"/>
    </source>
</evidence>
<dbReference type="Pfam" id="PF00126">
    <property type="entry name" value="HTH_1"/>
    <property type="match status" value="1"/>
</dbReference>
<dbReference type="Proteomes" id="UP000664122">
    <property type="component" value="Unassembled WGS sequence"/>
</dbReference>
<keyword evidence="7" id="KW-1185">Reference proteome</keyword>
<dbReference type="Gene3D" id="1.10.10.10">
    <property type="entry name" value="Winged helix-like DNA-binding domain superfamily/Winged helix DNA-binding domain"/>
    <property type="match status" value="1"/>
</dbReference>
<dbReference type="SUPFAM" id="SSF53850">
    <property type="entry name" value="Periplasmic binding protein-like II"/>
    <property type="match status" value="1"/>
</dbReference>
<dbReference type="Pfam" id="PF03466">
    <property type="entry name" value="LysR_substrate"/>
    <property type="match status" value="1"/>
</dbReference>
<dbReference type="RefSeq" id="WP_207257362.1">
    <property type="nucleotide sequence ID" value="NZ_JAFMPP010000005.1"/>
</dbReference>
<dbReference type="PRINTS" id="PR00039">
    <property type="entry name" value="HTHLYSR"/>
</dbReference>
<proteinExistence type="inferred from homology"/>
<name>A0A939JWR4_9HYPH</name>
<dbReference type="EMBL" id="JAFMPP010000005">
    <property type="protein sequence ID" value="MBO0662586.1"/>
    <property type="molecule type" value="Genomic_DNA"/>
</dbReference>
<dbReference type="PANTHER" id="PTHR30126:SF77">
    <property type="entry name" value="TRANSCRIPTIONAL REGULATORY PROTEIN"/>
    <property type="match status" value="1"/>
</dbReference>
<sequence length="305" mass="33532">MFDIRDVEIVRMVVRHGGFRAAAAQLRLSQSAVSARIASLEDRLGVELFDRRKRRGSLSPAGRTFLDQTARLTEMRDRIISNLAQESGFAGTIRIGVAETIVHTWLPRMMTLIHARFPNLRIELAVDTSPVLAAKLIEDELDVAVMMEELVPPRATSHFVFAGDIDWFAAANAAIPRTALTVRDLAAWPIVTFPKGTIPYRDLETIFAAADLPFVPLLHGCASLSAALHLILTDFGIGVLPISMVDPDVAAGRIRQLDTEEKARPQPLRFCFTHMASLQAPLANALRLAAEQAVAEHSDLSNRSK</sequence>
<feature type="domain" description="HTH lysR-type" evidence="5">
    <location>
        <begin position="2"/>
        <end position="59"/>
    </location>
</feature>
<dbReference type="FunFam" id="1.10.10.10:FF:000001">
    <property type="entry name" value="LysR family transcriptional regulator"/>
    <property type="match status" value="1"/>
</dbReference>
<evidence type="ECO:0000256" key="4">
    <source>
        <dbReference type="ARBA" id="ARBA00023163"/>
    </source>
</evidence>
<keyword evidence="3" id="KW-0238">DNA-binding</keyword>
<accession>A0A939JWR4</accession>
<dbReference type="InterPro" id="IPR000847">
    <property type="entry name" value="LysR_HTH_N"/>
</dbReference>
<comment type="similarity">
    <text evidence="1">Belongs to the LysR transcriptional regulatory family.</text>
</comment>
<evidence type="ECO:0000313" key="6">
    <source>
        <dbReference type="EMBL" id="MBO0662586.1"/>
    </source>
</evidence>
<gene>
    <name evidence="6" type="ORF">J1C48_08360</name>
</gene>
<dbReference type="GO" id="GO:0003700">
    <property type="term" value="F:DNA-binding transcription factor activity"/>
    <property type="evidence" value="ECO:0007669"/>
    <property type="project" value="InterPro"/>
</dbReference>
<comment type="caution">
    <text evidence="6">The sequence shown here is derived from an EMBL/GenBank/DDBJ whole genome shotgun (WGS) entry which is preliminary data.</text>
</comment>
<evidence type="ECO:0000256" key="2">
    <source>
        <dbReference type="ARBA" id="ARBA00023015"/>
    </source>
</evidence>
<dbReference type="PROSITE" id="PS50931">
    <property type="entry name" value="HTH_LYSR"/>
    <property type="match status" value="1"/>
</dbReference>
<evidence type="ECO:0000313" key="7">
    <source>
        <dbReference type="Proteomes" id="UP000664122"/>
    </source>
</evidence>
<dbReference type="InterPro" id="IPR036390">
    <property type="entry name" value="WH_DNA-bd_sf"/>
</dbReference>
<dbReference type="InterPro" id="IPR005119">
    <property type="entry name" value="LysR_subst-bd"/>
</dbReference>
<dbReference type="CDD" id="cd05466">
    <property type="entry name" value="PBP2_LTTR_substrate"/>
    <property type="match status" value="1"/>
</dbReference>
<keyword evidence="2" id="KW-0805">Transcription regulation</keyword>
<evidence type="ECO:0000256" key="3">
    <source>
        <dbReference type="ARBA" id="ARBA00023125"/>
    </source>
</evidence>
<reference evidence="6" key="1">
    <citation type="submission" date="2021-03" db="EMBL/GenBank/DDBJ databases">
        <title>Whole genome sequence of Jiella sp. CQZ9-1.</title>
        <authorList>
            <person name="Tuo L."/>
        </authorList>
    </citation>
    <scope>NUCLEOTIDE SEQUENCE</scope>
    <source>
        <strain evidence="6">CQZ9-1</strain>
    </source>
</reference>
<organism evidence="6 7">
    <name type="scientific">Jiella flava</name>
    <dbReference type="NCBI Taxonomy" id="2816857"/>
    <lineage>
        <taxon>Bacteria</taxon>
        <taxon>Pseudomonadati</taxon>
        <taxon>Pseudomonadota</taxon>
        <taxon>Alphaproteobacteria</taxon>
        <taxon>Hyphomicrobiales</taxon>
        <taxon>Aurantimonadaceae</taxon>
        <taxon>Jiella</taxon>
    </lineage>
</organism>
<evidence type="ECO:0000256" key="1">
    <source>
        <dbReference type="ARBA" id="ARBA00009437"/>
    </source>
</evidence>
<dbReference type="InterPro" id="IPR036388">
    <property type="entry name" value="WH-like_DNA-bd_sf"/>
</dbReference>
<dbReference type="SUPFAM" id="SSF46785">
    <property type="entry name" value="Winged helix' DNA-binding domain"/>
    <property type="match status" value="1"/>
</dbReference>
<dbReference type="Gene3D" id="3.40.190.10">
    <property type="entry name" value="Periplasmic binding protein-like II"/>
    <property type="match status" value="2"/>
</dbReference>
<protein>
    <submittedName>
        <fullName evidence="6">LysR family transcriptional regulator</fullName>
    </submittedName>
</protein>
<dbReference type="PANTHER" id="PTHR30126">
    <property type="entry name" value="HTH-TYPE TRANSCRIPTIONAL REGULATOR"/>
    <property type="match status" value="1"/>
</dbReference>